<dbReference type="PANTHER" id="PTHR23355:SF30">
    <property type="entry name" value="DIS3-LIKE EXONUCLEASE 1"/>
    <property type="match status" value="1"/>
</dbReference>
<dbReference type="OrthoDB" id="2251664at2759"/>
<dbReference type="AlphaFoldDB" id="I1C2E7"/>
<dbReference type="InterPro" id="IPR012340">
    <property type="entry name" value="NA-bd_OB-fold"/>
</dbReference>
<dbReference type="SUPFAM" id="SSF50249">
    <property type="entry name" value="Nucleic acid-binding proteins"/>
    <property type="match status" value="2"/>
</dbReference>
<dbReference type="GeneID" id="93614303"/>
<dbReference type="InterPro" id="IPR001900">
    <property type="entry name" value="RNase_II/R"/>
</dbReference>
<dbReference type="InParanoid" id="I1C2E7"/>
<dbReference type="Gene3D" id="2.40.50.140">
    <property type="entry name" value="Nucleic acid-binding proteins"/>
    <property type="match status" value="1"/>
</dbReference>
<evidence type="ECO:0000259" key="2">
    <source>
        <dbReference type="Pfam" id="PF00773"/>
    </source>
</evidence>
<evidence type="ECO:0000313" key="3">
    <source>
        <dbReference type="EMBL" id="EIE82627.1"/>
    </source>
</evidence>
<dbReference type="RefSeq" id="XP_067518023.1">
    <property type="nucleotide sequence ID" value="XM_067661922.1"/>
</dbReference>
<dbReference type="GO" id="GO:0000175">
    <property type="term" value="F:3'-5'-RNA exonuclease activity"/>
    <property type="evidence" value="ECO:0007669"/>
    <property type="project" value="TreeGrafter"/>
</dbReference>
<dbReference type="eggNOG" id="KOG2102">
    <property type="taxonomic scope" value="Eukaryota"/>
</dbReference>
<organism evidence="3 4">
    <name type="scientific">Rhizopus delemar (strain RA 99-880 / ATCC MYA-4621 / FGSC 9543 / NRRL 43880)</name>
    <name type="common">Mucormycosis agent</name>
    <name type="synonym">Rhizopus arrhizus var. delemar</name>
    <dbReference type="NCBI Taxonomy" id="246409"/>
    <lineage>
        <taxon>Eukaryota</taxon>
        <taxon>Fungi</taxon>
        <taxon>Fungi incertae sedis</taxon>
        <taxon>Mucoromycota</taxon>
        <taxon>Mucoromycotina</taxon>
        <taxon>Mucoromycetes</taxon>
        <taxon>Mucorales</taxon>
        <taxon>Mucorineae</taxon>
        <taxon>Rhizopodaceae</taxon>
        <taxon>Rhizopus</taxon>
    </lineage>
</organism>
<sequence length="396" mass="45046">MEIHGLVAEAMILANASVGKRIYDGFKDAAILRHHPPPSPRQFEKLVKAAESKGFLVDFSSNRALSQSLQKIAEACQDDVEIVKLLKTMATMAMNEAGYISSGHFSVDQYFHYGLALEFYTHFTVEDLILLYIHFTDFFKHKSPIRRYADIVAHRQLLACVQDSVDVSGSLMYKDSAITDICDNLNRKSRESKFAQRDSTELFQSLYVLQKTFDGEPLIEKGIISEIRSNGFYVFVPRLGLKGPVYLKERDGTPSVPLSLISGNKGEEKEEKTIPDCSIEVNMPTSISVVSCNLPHPIDFNLFDHVRVSLKLRKSHAHRHLVYMSLVDMDYTEVKRAQMTRMSNTEMMESIHLSEKKGQEKLSKKKKKSNQSSMYDVLEKFRKLSITQTTSQKLVE</sequence>
<dbReference type="EMBL" id="CH476736">
    <property type="protein sequence ID" value="EIE82627.1"/>
    <property type="molecule type" value="Genomic_DNA"/>
</dbReference>
<reference evidence="3 4" key="1">
    <citation type="journal article" date="2009" name="PLoS Genet.">
        <title>Genomic analysis of the basal lineage fungus Rhizopus oryzae reveals a whole-genome duplication.</title>
        <authorList>
            <person name="Ma L.-J."/>
            <person name="Ibrahim A.S."/>
            <person name="Skory C."/>
            <person name="Grabherr M.G."/>
            <person name="Burger G."/>
            <person name="Butler M."/>
            <person name="Elias M."/>
            <person name="Idnurm A."/>
            <person name="Lang B.F."/>
            <person name="Sone T."/>
            <person name="Abe A."/>
            <person name="Calvo S.E."/>
            <person name="Corrochano L.M."/>
            <person name="Engels R."/>
            <person name="Fu J."/>
            <person name="Hansberg W."/>
            <person name="Kim J.-M."/>
            <person name="Kodira C.D."/>
            <person name="Koehrsen M.J."/>
            <person name="Liu B."/>
            <person name="Miranda-Saavedra D."/>
            <person name="O'Leary S."/>
            <person name="Ortiz-Castellanos L."/>
            <person name="Poulter R."/>
            <person name="Rodriguez-Romero J."/>
            <person name="Ruiz-Herrera J."/>
            <person name="Shen Y.-Q."/>
            <person name="Zeng Q."/>
            <person name="Galagan J."/>
            <person name="Birren B.W."/>
            <person name="Cuomo C.A."/>
            <person name="Wickes B.L."/>
        </authorList>
    </citation>
    <scope>NUCLEOTIDE SEQUENCE [LARGE SCALE GENOMIC DNA]</scope>
    <source>
        <strain evidence="4">RA 99-880 / ATCC MYA-4621 / FGSC 9543 / NRRL 43880</strain>
    </source>
</reference>
<protein>
    <recommendedName>
        <fullName evidence="1">DIS3-like exonuclease 1</fullName>
    </recommendedName>
</protein>
<dbReference type="OMA" id="IRKSHAH"/>
<dbReference type="Proteomes" id="UP000009138">
    <property type="component" value="Unassembled WGS sequence"/>
</dbReference>
<dbReference type="PANTHER" id="PTHR23355">
    <property type="entry name" value="RIBONUCLEASE"/>
    <property type="match status" value="1"/>
</dbReference>
<name>I1C2E7_RHIO9</name>
<evidence type="ECO:0000256" key="1">
    <source>
        <dbReference type="ARBA" id="ARBA00016366"/>
    </source>
</evidence>
<dbReference type="InterPro" id="IPR050180">
    <property type="entry name" value="RNR_Ribonuclease"/>
</dbReference>
<dbReference type="VEuPathDB" id="FungiDB:RO3G_07332"/>
<evidence type="ECO:0000313" key="4">
    <source>
        <dbReference type="Proteomes" id="UP000009138"/>
    </source>
</evidence>
<proteinExistence type="predicted"/>
<dbReference type="GO" id="GO:0003723">
    <property type="term" value="F:RNA binding"/>
    <property type="evidence" value="ECO:0007669"/>
    <property type="project" value="InterPro"/>
</dbReference>
<gene>
    <name evidence="3" type="ORF">RO3G_07332</name>
</gene>
<accession>I1C2E7</accession>
<feature type="domain" description="RNB" evidence="2">
    <location>
        <begin position="3"/>
        <end position="161"/>
    </location>
</feature>
<dbReference type="GO" id="GO:0006402">
    <property type="term" value="P:mRNA catabolic process"/>
    <property type="evidence" value="ECO:0007669"/>
    <property type="project" value="TreeGrafter"/>
</dbReference>
<keyword evidence="4" id="KW-1185">Reference proteome</keyword>
<dbReference type="STRING" id="246409.I1C2E7"/>
<dbReference type="Pfam" id="PF00773">
    <property type="entry name" value="RNB"/>
    <property type="match status" value="1"/>
</dbReference>